<name>A0A101KXQ3_RHILI</name>
<dbReference type="SUPFAM" id="SSF51569">
    <property type="entry name" value="Aldolase"/>
    <property type="match status" value="1"/>
</dbReference>
<gene>
    <name evidence="1" type="ORF">AU467_01095</name>
</gene>
<evidence type="ECO:0000313" key="2">
    <source>
        <dbReference type="Proteomes" id="UP000053176"/>
    </source>
</evidence>
<dbReference type="Pfam" id="PF06187">
    <property type="entry name" value="DUF993"/>
    <property type="match status" value="1"/>
</dbReference>
<evidence type="ECO:0000313" key="1">
    <source>
        <dbReference type="EMBL" id="KUM28891.1"/>
    </source>
</evidence>
<dbReference type="InterPro" id="IPR009334">
    <property type="entry name" value="DUF993"/>
</dbReference>
<dbReference type="EMBL" id="LPWA01000001">
    <property type="protein sequence ID" value="KUM28891.1"/>
    <property type="molecule type" value="Genomic_DNA"/>
</dbReference>
<dbReference type="InterPro" id="IPR013785">
    <property type="entry name" value="Aldolase_TIM"/>
</dbReference>
<dbReference type="Proteomes" id="UP000053176">
    <property type="component" value="Unassembled WGS sequence"/>
</dbReference>
<sequence>MDIILPAESGDRVGYRLVGQPADAIIGADFPRVAYAAAHVVADPFAMTDPWSQAAVDWDRTMAFRHHLWRLGFRIAEAMDTSQRGMGFDWASARELIRRSIAEARTVKGADLASGAGTDHLAPAAAKTLDDVIRAYEEQFAFIEGEGGKAIMMASRALAAVAKGPDDYARVYDRILSQASGKVILHWLGDMFDPALKGYWGSRDFEPALDTVVAIIERHADKVEGIKISLLDAGKEVLLRDRLPEGVLMFTGDDFNYPELIAGDGKRHSHALLGIFDAIAPVANAALARLAEGDRAGYDALMAPTVPLSRKIFEAPTEYYKAGIVFMAWLNGHQDHFAMVGGMQSARGICHYGDIFRLADQAGLLADPERAVARMKALCAVAGV</sequence>
<protein>
    <submittedName>
        <fullName evidence="1">Dihydrodipicolinate synthase family protein</fullName>
    </submittedName>
</protein>
<dbReference type="AlphaFoldDB" id="A0A101KXQ3"/>
<organism evidence="1 2">
    <name type="scientific">Rhizobium loti</name>
    <name type="common">Mesorhizobium loti</name>
    <dbReference type="NCBI Taxonomy" id="381"/>
    <lineage>
        <taxon>Bacteria</taxon>
        <taxon>Pseudomonadati</taxon>
        <taxon>Pseudomonadota</taxon>
        <taxon>Alphaproteobacteria</taxon>
        <taxon>Hyphomicrobiales</taxon>
        <taxon>Phyllobacteriaceae</taxon>
        <taxon>Mesorhizobium</taxon>
    </lineage>
</organism>
<proteinExistence type="predicted"/>
<dbReference type="OrthoDB" id="9805272at2"/>
<accession>A0A101KXQ3</accession>
<reference evidence="1 2" key="1">
    <citation type="submission" date="2015-12" db="EMBL/GenBank/DDBJ databases">
        <title>Draft genome sequence of Mesorhizobium sp. UFLA 01-765, a multitolerant efficient symbiont and plant-growth promoting strain isolated from Zn-mining soil using Leucaena leucocephala as a trap plant.</title>
        <authorList>
            <person name="Rangel W.M."/>
            <person name="Thijs S."/>
            <person name="Longatti S.M."/>
            <person name="Moreira F.M."/>
            <person name="Weyens N."/>
            <person name="Vangronsveld J."/>
            <person name="Van Hamme J.D."/>
            <person name="Bottos E.M."/>
            <person name="Rineau F."/>
        </authorList>
    </citation>
    <scope>NUCLEOTIDE SEQUENCE [LARGE SCALE GENOMIC DNA]</scope>
    <source>
        <strain evidence="1 2">UFLA 01-765</strain>
    </source>
</reference>
<comment type="caution">
    <text evidence="1">The sequence shown here is derived from an EMBL/GenBank/DDBJ whole genome shotgun (WGS) entry which is preliminary data.</text>
</comment>
<dbReference type="Gene3D" id="3.20.20.70">
    <property type="entry name" value="Aldolase class I"/>
    <property type="match status" value="1"/>
</dbReference>